<feature type="compositionally biased region" description="Low complexity" evidence="4">
    <location>
        <begin position="563"/>
        <end position="597"/>
    </location>
</feature>
<dbReference type="PANTHER" id="PTHR45639">
    <property type="entry name" value="HSC70CB, ISOFORM G-RELATED"/>
    <property type="match status" value="1"/>
</dbReference>
<name>A0A642V3J7_9ASCO</name>
<keyword evidence="7" id="KW-1185">Reference proteome</keyword>
<dbReference type="PRINTS" id="PR00301">
    <property type="entry name" value="HEATSHOCK70"/>
</dbReference>
<feature type="region of interest" description="Disordered" evidence="4">
    <location>
        <begin position="716"/>
        <end position="744"/>
    </location>
</feature>
<feature type="compositionally biased region" description="Polar residues" evidence="4">
    <location>
        <begin position="885"/>
        <end position="894"/>
    </location>
</feature>
<feature type="compositionally biased region" description="Polar residues" evidence="4">
    <location>
        <begin position="847"/>
        <end position="856"/>
    </location>
</feature>
<dbReference type="OrthoDB" id="10262720at2759"/>
<evidence type="ECO:0008006" key="8">
    <source>
        <dbReference type="Google" id="ProtNLM"/>
    </source>
</evidence>
<dbReference type="Pfam" id="PF00012">
    <property type="entry name" value="HSP70"/>
    <property type="match status" value="1"/>
</dbReference>
<evidence type="ECO:0000256" key="5">
    <source>
        <dbReference type="SAM" id="SignalP"/>
    </source>
</evidence>
<dbReference type="VEuPathDB" id="FungiDB:TRICI_003299"/>
<dbReference type="EMBL" id="SWFS01000240">
    <property type="protein sequence ID" value="KAA8913062.1"/>
    <property type="molecule type" value="Genomic_DNA"/>
</dbReference>
<gene>
    <name evidence="6" type="ORF">TRICI_003299</name>
</gene>
<dbReference type="CDD" id="cd10230">
    <property type="entry name" value="ASKHA_NBD_HSP70_HYOU1"/>
    <property type="match status" value="1"/>
</dbReference>
<feature type="compositionally biased region" description="Basic and acidic residues" evidence="4">
    <location>
        <begin position="895"/>
        <end position="909"/>
    </location>
</feature>
<evidence type="ECO:0000256" key="1">
    <source>
        <dbReference type="ARBA" id="ARBA00022741"/>
    </source>
</evidence>
<dbReference type="Proteomes" id="UP000761534">
    <property type="component" value="Unassembled WGS sequence"/>
</dbReference>
<dbReference type="Gene3D" id="3.30.30.30">
    <property type="match status" value="1"/>
</dbReference>
<dbReference type="InterPro" id="IPR013126">
    <property type="entry name" value="Hsp_70_fam"/>
</dbReference>
<dbReference type="GO" id="GO:0030968">
    <property type="term" value="P:endoplasmic reticulum unfolded protein response"/>
    <property type="evidence" value="ECO:0007669"/>
    <property type="project" value="TreeGrafter"/>
</dbReference>
<feature type="region of interest" description="Disordered" evidence="4">
    <location>
        <begin position="847"/>
        <end position="909"/>
    </location>
</feature>
<feature type="compositionally biased region" description="Low complexity" evidence="4">
    <location>
        <begin position="719"/>
        <end position="742"/>
    </location>
</feature>
<evidence type="ECO:0000256" key="2">
    <source>
        <dbReference type="ARBA" id="ARBA00022840"/>
    </source>
</evidence>
<reference evidence="6" key="1">
    <citation type="journal article" date="2019" name="G3 (Bethesda)">
        <title>Genome Assemblies of Two Rare Opportunistic Yeast Pathogens: Diutina rugosa (syn. Candida rugosa) and Trichomonascus ciferrii (syn. Candida ciferrii).</title>
        <authorList>
            <person name="Mixao V."/>
            <person name="Saus E."/>
            <person name="Hansen A.P."/>
            <person name="Lass-Florl C."/>
            <person name="Gabaldon T."/>
        </authorList>
    </citation>
    <scope>NUCLEOTIDE SEQUENCE</scope>
    <source>
        <strain evidence="6">CBS 4856</strain>
    </source>
</reference>
<dbReference type="Gene3D" id="3.30.420.40">
    <property type="match status" value="2"/>
</dbReference>
<dbReference type="AlphaFoldDB" id="A0A642V3J7"/>
<evidence type="ECO:0000313" key="7">
    <source>
        <dbReference type="Proteomes" id="UP000761534"/>
    </source>
</evidence>
<keyword evidence="3" id="KW-0143">Chaperone</keyword>
<organism evidence="6 7">
    <name type="scientific">Trichomonascus ciferrii</name>
    <dbReference type="NCBI Taxonomy" id="44093"/>
    <lineage>
        <taxon>Eukaryota</taxon>
        <taxon>Fungi</taxon>
        <taxon>Dikarya</taxon>
        <taxon>Ascomycota</taxon>
        <taxon>Saccharomycotina</taxon>
        <taxon>Dipodascomycetes</taxon>
        <taxon>Dipodascales</taxon>
        <taxon>Trichomonascaceae</taxon>
        <taxon>Trichomonascus</taxon>
        <taxon>Trichomonascus ciferrii complex</taxon>
    </lineage>
</organism>
<evidence type="ECO:0000313" key="6">
    <source>
        <dbReference type="EMBL" id="KAA8913062.1"/>
    </source>
</evidence>
<feature type="region of interest" description="Disordered" evidence="4">
    <location>
        <begin position="559"/>
        <end position="629"/>
    </location>
</feature>
<keyword evidence="2" id="KW-0067">ATP-binding</keyword>
<keyword evidence="1" id="KW-0547">Nucleotide-binding</keyword>
<dbReference type="FunFam" id="3.30.420.40:FF:000171">
    <property type="entry name" value="Heat shock 70 kDa protein 4"/>
    <property type="match status" value="1"/>
</dbReference>
<keyword evidence="5" id="KW-0732">Signal</keyword>
<dbReference type="GO" id="GO:0140662">
    <property type="term" value="F:ATP-dependent protein folding chaperone"/>
    <property type="evidence" value="ECO:0007669"/>
    <property type="project" value="InterPro"/>
</dbReference>
<feature type="compositionally biased region" description="Low complexity" evidence="4">
    <location>
        <begin position="874"/>
        <end position="884"/>
    </location>
</feature>
<evidence type="ECO:0000256" key="3">
    <source>
        <dbReference type="ARBA" id="ARBA00023186"/>
    </source>
</evidence>
<evidence type="ECO:0000256" key="4">
    <source>
        <dbReference type="SAM" id="MobiDB-lite"/>
    </source>
</evidence>
<dbReference type="GO" id="GO:0005524">
    <property type="term" value="F:ATP binding"/>
    <property type="evidence" value="ECO:0007669"/>
    <property type="project" value="UniProtKB-KW"/>
</dbReference>
<dbReference type="GO" id="GO:0034663">
    <property type="term" value="C:endoplasmic reticulum chaperone complex"/>
    <property type="evidence" value="ECO:0007669"/>
    <property type="project" value="TreeGrafter"/>
</dbReference>
<dbReference type="InterPro" id="IPR029048">
    <property type="entry name" value="HSP70_C_sf"/>
</dbReference>
<dbReference type="PANTHER" id="PTHR45639:SF3">
    <property type="entry name" value="HYPOXIA UP-REGULATED PROTEIN 1"/>
    <property type="match status" value="1"/>
</dbReference>
<dbReference type="InterPro" id="IPR043129">
    <property type="entry name" value="ATPase_NBD"/>
</dbReference>
<dbReference type="SUPFAM" id="SSF53067">
    <property type="entry name" value="Actin-like ATPase domain"/>
    <property type="match status" value="2"/>
</dbReference>
<dbReference type="Gene3D" id="3.90.640.10">
    <property type="entry name" value="Actin, Chain A, domain 4"/>
    <property type="match status" value="1"/>
</dbReference>
<dbReference type="SUPFAM" id="SSF100934">
    <property type="entry name" value="Heat shock protein 70kD (HSP70), C-terminal subdomain"/>
    <property type="match status" value="1"/>
</dbReference>
<dbReference type="Gene3D" id="1.20.1270.10">
    <property type="match status" value="1"/>
</dbReference>
<comment type="caution">
    <text evidence="6">The sequence shown here is derived from an EMBL/GenBank/DDBJ whole genome shotgun (WGS) entry which is preliminary data.</text>
</comment>
<feature type="signal peptide" evidence="5">
    <location>
        <begin position="1"/>
        <end position="23"/>
    </location>
</feature>
<protein>
    <recommendedName>
        <fullName evidence="8">Actin-like ATPase domain-containing protein</fullName>
    </recommendedName>
</protein>
<accession>A0A642V3J7</accession>
<feature type="chain" id="PRO_5024943245" description="Actin-like ATPase domain-containing protein" evidence="5">
    <location>
        <begin position="24"/>
        <end position="909"/>
    </location>
</feature>
<sequence>MRIGGSSLAAYILVLVHATTILAAVLGIDFGQEYTKGALVAPGVPFEIVLTADSKRKDLSGLTFKKVPGTKDEIERVYGNSAQSLATRFPDSSAFYFKPLMGMPLEKSVDEVASYQNRFPGVSMTPSNNNRDTIAFNFHGETYPIEEVLGMSFANLKARAGQLLAENSGSGYVRDTAITVPYHFTLEQRRALEDAAEISGLKLISLVNDGVAVAVNFASSRSFEAEKQYHVIYDVGAGSTCATLVSIRQGEIPDPSSRIAKSGIVIEVEGVGYDVGVGGHLLTERVRDLLINKFLEANPSIKRSKLLADHRALAKLWNEANKVKYVLSANTETQSSVEGVIDDIDFRAPVTRDEFEQLTEDLRPRVSQPILDALTKQLNTSNAPVDIKKVDSIILTGGSVRVPFIQQELKNIFESVDLAKNVNADESALLGATLRGVGISKIFKSRDIHVIDRAIWDYTFSVGGNEVKTLFPRGTPLDTSITVSLDEVSDKDDFSLKLFEDSREFIRYDASKVQKTLKDVRENSKKTCVDETVLEAEFTLTNSRIVELTSLRAKCMATDKEASSSSSSSSSEEVSTDTTATASETESATTTSATTTSIAKPTKALTREVSVKPKFSGPRPMGTSSKNSAWTRLRTMDKADTDRRNKEEARNTLESNIYRVRDFLTNSDSLEEKLVEPALKKLEEFSNWLDLEGQSATLKKLNEKLDDLKRLHESFLPKETASSTTSSSATSTTEVSETASAEPAKADPETVFLRKLGFVFGSNREVNKALEEAGITDVKDIKIDTALLDEYVEQEKKDTKLVNDNIDDATKMLEEVLMLSNQKNVGEKGQKEVRDKIYRLENQIEQNKQAAESNRASRVGELRALLGLEKQPKTTTSSSTTTTTAAQENSTSDPATEKNEETQRVRDEL</sequence>
<proteinExistence type="predicted"/>